<name>A0A0D8HC70_9ACTN</name>
<evidence type="ECO:0000313" key="3">
    <source>
        <dbReference type="EMBL" id="KJF15484.1"/>
    </source>
</evidence>
<dbReference type="Gene3D" id="1.10.287.1490">
    <property type="match status" value="1"/>
</dbReference>
<dbReference type="AlphaFoldDB" id="A0A0D8HC70"/>
<evidence type="ECO:0000256" key="1">
    <source>
        <dbReference type="SAM" id="Coils"/>
    </source>
</evidence>
<keyword evidence="4" id="KW-1185">Reference proteome</keyword>
<sequence>MSSKSFSLSAEDIEGLYLISDLASRAHRNNLRISNGPEASDYRSKAQNYKKLKVKAEILVEEESALEEERKMLERELDRFSTSLKVSRQRLDGGQNLDYKSLPALRLEVANLEAKVLEYTGAELGMIERLEELARDRSKLETMVKELAQEAIVARDKLEELRRDVALQDGLLQEELTQAKIKAMPEVIALINRVPSSVIDKVAYVVDGSCSGCRLRLSSSLGDRIRRFSSEVHFCEDCGRVLLPPRG</sequence>
<dbReference type="EMBL" id="JXYS01000157">
    <property type="protein sequence ID" value="KJF15484.1"/>
    <property type="molecule type" value="Genomic_DNA"/>
</dbReference>
<protein>
    <submittedName>
        <fullName evidence="3">Putative zinc ribbon domain protein</fullName>
    </submittedName>
</protein>
<evidence type="ECO:0000259" key="2">
    <source>
        <dbReference type="Pfam" id="PF02591"/>
    </source>
</evidence>
<dbReference type="Pfam" id="PF02591">
    <property type="entry name" value="Zn_ribbon_9"/>
    <property type="match status" value="1"/>
</dbReference>
<evidence type="ECO:0000313" key="4">
    <source>
        <dbReference type="Proteomes" id="UP000032360"/>
    </source>
</evidence>
<dbReference type="RefSeq" id="WP_052607257.1">
    <property type="nucleotide sequence ID" value="NZ_JXYS01000157.1"/>
</dbReference>
<organism evidence="3 4">
    <name type="scientific">Acidithrix ferrooxidans</name>
    <dbReference type="NCBI Taxonomy" id="1280514"/>
    <lineage>
        <taxon>Bacteria</taxon>
        <taxon>Bacillati</taxon>
        <taxon>Actinomycetota</taxon>
        <taxon>Acidimicrobiia</taxon>
        <taxon>Acidimicrobiales</taxon>
        <taxon>Acidimicrobiaceae</taxon>
        <taxon>Acidithrix</taxon>
    </lineage>
</organism>
<dbReference type="Proteomes" id="UP000032360">
    <property type="component" value="Unassembled WGS sequence"/>
</dbReference>
<feature type="coiled-coil region" evidence="1">
    <location>
        <begin position="130"/>
        <end position="164"/>
    </location>
</feature>
<gene>
    <name evidence="3" type="ORF">AXFE_36760</name>
</gene>
<dbReference type="InterPro" id="IPR003743">
    <property type="entry name" value="Zf-RING_7"/>
</dbReference>
<keyword evidence="1" id="KW-0175">Coiled coil</keyword>
<accession>A0A0D8HC70</accession>
<comment type="caution">
    <text evidence="3">The sequence shown here is derived from an EMBL/GenBank/DDBJ whole genome shotgun (WGS) entry which is preliminary data.</text>
</comment>
<proteinExistence type="predicted"/>
<dbReference type="STRING" id="1280514.AXFE_36760"/>
<reference evidence="3 4" key="1">
    <citation type="submission" date="2015-01" db="EMBL/GenBank/DDBJ databases">
        <title>Draft genome of the acidophilic iron oxidizer Acidithrix ferrooxidans strain Py-F3.</title>
        <authorList>
            <person name="Poehlein A."/>
            <person name="Eisen S."/>
            <person name="Schloemann M."/>
            <person name="Johnson B.D."/>
            <person name="Daniel R."/>
            <person name="Muehling M."/>
        </authorList>
    </citation>
    <scope>NUCLEOTIDE SEQUENCE [LARGE SCALE GENOMIC DNA]</scope>
    <source>
        <strain evidence="3 4">Py-F3</strain>
    </source>
</reference>
<feature type="coiled-coil region" evidence="1">
    <location>
        <begin position="49"/>
        <end position="83"/>
    </location>
</feature>
<feature type="domain" description="C4-type zinc ribbon" evidence="2">
    <location>
        <begin position="209"/>
        <end position="242"/>
    </location>
</feature>